<reference evidence="3" key="1">
    <citation type="submission" date="2021-03" db="EMBL/GenBank/DDBJ databases">
        <authorList>
            <person name="Kanchanasin P."/>
            <person name="Saeng-In P."/>
            <person name="Phongsopitanun W."/>
            <person name="Yuki M."/>
            <person name="Kudo T."/>
            <person name="Ohkuma M."/>
            <person name="Tanasupawat S."/>
        </authorList>
    </citation>
    <scope>NUCLEOTIDE SEQUENCE</scope>
    <source>
        <strain evidence="3">GKU 128</strain>
    </source>
</reference>
<feature type="domain" description="Histidine kinase/HSP90-like ATPase" evidence="2">
    <location>
        <begin position="21"/>
        <end position="124"/>
    </location>
</feature>
<dbReference type="CDD" id="cd16936">
    <property type="entry name" value="HATPase_RsbW-like"/>
    <property type="match status" value="1"/>
</dbReference>
<dbReference type="GO" id="GO:0004674">
    <property type="term" value="F:protein serine/threonine kinase activity"/>
    <property type="evidence" value="ECO:0007669"/>
    <property type="project" value="UniProtKB-KW"/>
</dbReference>
<dbReference type="InterPro" id="IPR003594">
    <property type="entry name" value="HATPase_dom"/>
</dbReference>
<evidence type="ECO:0000256" key="1">
    <source>
        <dbReference type="ARBA" id="ARBA00022527"/>
    </source>
</evidence>
<dbReference type="Proteomes" id="UP000669179">
    <property type="component" value="Unassembled WGS sequence"/>
</dbReference>
<dbReference type="GO" id="GO:0005524">
    <property type="term" value="F:ATP binding"/>
    <property type="evidence" value="ECO:0007669"/>
    <property type="project" value="UniProtKB-KW"/>
</dbReference>
<proteinExistence type="predicted"/>
<gene>
    <name evidence="3" type="ORF">J4573_52160</name>
</gene>
<accession>A0A939PMJ8</accession>
<keyword evidence="1" id="KW-0723">Serine/threonine-protein kinase</keyword>
<keyword evidence="4" id="KW-1185">Reference proteome</keyword>
<dbReference type="AlphaFoldDB" id="A0A939PMJ8"/>
<evidence type="ECO:0000259" key="2">
    <source>
        <dbReference type="Pfam" id="PF13581"/>
    </source>
</evidence>
<protein>
    <submittedName>
        <fullName evidence="3">ATP-binding protein</fullName>
    </submittedName>
</protein>
<keyword evidence="1" id="KW-0808">Transferase</keyword>
<keyword evidence="3" id="KW-0547">Nucleotide-binding</keyword>
<name>A0A939PMJ8_9ACTN</name>
<dbReference type="SUPFAM" id="SSF55874">
    <property type="entry name" value="ATPase domain of HSP90 chaperone/DNA topoisomerase II/histidine kinase"/>
    <property type="match status" value="1"/>
</dbReference>
<comment type="caution">
    <text evidence="3">The sequence shown here is derived from an EMBL/GenBank/DDBJ whole genome shotgun (WGS) entry which is preliminary data.</text>
</comment>
<dbReference type="PANTHER" id="PTHR35526">
    <property type="entry name" value="ANTI-SIGMA-F FACTOR RSBW-RELATED"/>
    <property type="match status" value="1"/>
</dbReference>
<evidence type="ECO:0000313" key="4">
    <source>
        <dbReference type="Proteomes" id="UP000669179"/>
    </source>
</evidence>
<dbReference type="EMBL" id="JAGEOJ010000041">
    <property type="protein sequence ID" value="MBO2455712.1"/>
    <property type="molecule type" value="Genomic_DNA"/>
</dbReference>
<keyword evidence="1" id="KW-0418">Kinase</keyword>
<evidence type="ECO:0000313" key="3">
    <source>
        <dbReference type="EMBL" id="MBO2455712.1"/>
    </source>
</evidence>
<keyword evidence="3" id="KW-0067">ATP-binding</keyword>
<dbReference type="Gene3D" id="3.30.565.10">
    <property type="entry name" value="Histidine kinase-like ATPase, C-terminal domain"/>
    <property type="match status" value="1"/>
</dbReference>
<dbReference type="PANTHER" id="PTHR35526:SF3">
    <property type="entry name" value="ANTI-SIGMA-F FACTOR RSBW"/>
    <property type="match status" value="1"/>
</dbReference>
<dbReference type="Pfam" id="PF13581">
    <property type="entry name" value="HATPase_c_2"/>
    <property type="match status" value="1"/>
</dbReference>
<organism evidence="3 4">
    <name type="scientific">Actinomadura barringtoniae</name>
    <dbReference type="NCBI Taxonomy" id="1427535"/>
    <lineage>
        <taxon>Bacteria</taxon>
        <taxon>Bacillati</taxon>
        <taxon>Actinomycetota</taxon>
        <taxon>Actinomycetes</taxon>
        <taxon>Streptosporangiales</taxon>
        <taxon>Thermomonosporaceae</taxon>
        <taxon>Actinomadura</taxon>
    </lineage>
</organism>
<dbReference type="InterPro" id="IPR050267">
    <property type="entry name" value="Anti-sigma-factor_SerPK"/>
</dbReference>
<dbReference type="RefSeq" id="WP_208263937.1">
    <property type="nucleotide sequence ID" value="NZ_JAGEOJ010000041.1"/>
</dbReference>
<dbReference type="InterPro" id="IPR036890">
    <property type="entry name" value="HATPase_C_sf"/>
</dbReference>
<sequence length="138" mass="14826">MNVREEEFRREVLAVPSSAGLLRDLTEVQLAKWGAGATLMDDALLVVSELATNSIRACPGHLIALVLRTIPGALIIEVHDPSQAPPRPRRASVADDGGRGLEIVDHLAELWGTHWPAGGGKIVWAKMPVNAGEVITDR</sequence>